<keyword evidence="11" id="KW-1185">Reference proteome</keyword>
<evidence type="ECO:0000256" key="6">
    <source>
        <dbReference type="ARBA" id="ARBA00023134"/>
    </source>
</evidence>
<evidence type="ECO:0000256" key="3">
    <source>
        <dbReference type="ARBA" id="ARBA00022475"/>
    </source>
</evidence>
<dbReference type="PROSITE" id="PS51420">
    <property type="entry name" value="RHO"/>
    <property type="match status" value="1"/>
</dbReference>
<dbReference type="GO" id="GO:0007264">
    <property type="term" value="P:small GTPase-mediated signal transduction"/>
    <property type="evidence" value="ECO:0007669"/>
    <property type="project" value="InterPro"/>
</dbReference>
<dbReference type="NCBIfam" id="TIGR00231">
    <property type="entry name" value="small_GTP"/>
    <property type="match status" value="1"/>
</dbReference>
<accession>A0AAV1MUB2</accession>
<evidence type="ECO:0000256" key="5">
    <source>
        <dbReference type="ARBA" id="ARBA00022741"/>
    </source>
</evidence>
<evidence type="ECO:0000256" key="9">
    <source>
        <dbReference type="ARBA" id="ARBA00023289"/>
    </source>
</evidence>
<dbReference type="PRINTS" id="PR00449">
    <property type="entry name" value="RASTRNSFRMNG"/>
</dbReference>
<dbReference type="InterPro" id="IPR003578">
    <property type="entry name" value="Small_GTPase_Rho"/>
</dbReference>
<keyword evidence="3" id="KW-1003">Cell membrane</keyword>
<keyword evidence="7" id="KW-0472">Membrane</keyword>
<dbReference type="GO" id="GO:0005525">
    <property type="term" value="F:GTP binding"/>
    <property type="evidence" value="ECO:0007669"/>
    <property type="project" value="UniProtKB-KW"/>
</dbReference>
<evidence type="ECO:0000256" key="8">
    <source>
        <dbReference type="ARBA" id="ARBA00023288"/>
    </source>
</evidence>
<gene>
    <name evidence="10" type="ORF">FSCOSCO3_A033155</name>
</gene>
<dbReference type="SMART" id="SM00174">
    <property type="entry name" value="RHO"/>
    <property type="match status" value="1"/>
</dbReference>
<comment type="caution">
    <text evidence="10">The sequence shown here is derived from an EMBL/GenBank/DDBJ whole genome shotgun (WGS) entry which is preliminary data.</text>
</comment>
<dbReference type="SUPFAM" id="SSF52540">
    <property type="entry name" value="P-loop containing nucleoside triphosphate hydrolases"/>
    <property type="match status" value="1"/>
</dbReference>
<dbReference type="SMART" id="SM00173">
    <property type="entry name" value="RAS"/>
    <property type="match status" value="1"/>
</dbReference>
<dbReference type="SMART" id="SM00175">
    <property type="entry name" value="RAB"/>
    <property type="match status" value="1"/>
</dbReference>
<proteinExistence type="inferred from homology"/>
<dbReference type="GO" id="GO:0005886">
    <property type="term" value="C:plasma membrane"/>
    <property type="evidence" value="ECO:0007669"/>
    <property type="project" value="UniProtKB-SubCell"/>
</dbReference>
<dbReference type="PROSITE" id="PS51421">
    <property type="entry name" value="RAS"/>
    <property type="match status" value="1"/>
</dbReference>
<dbReference type="InterPro" id="IPR001806">
    <property type="entry name" value="Small_GTPase"/>
</dbReference>
<dbReference type="Gene3D" id="3.40.50.300">
    <property type="entry name" value="P-loop containing nucleotide triphosphate hydrolases"/>
    <property type="match status" value="1"/>
</dbReference>
<keyword evidence="9" id="KW-0636">Prenylation</keyword>
<dbReference type="FunFam" id="3.40.50.300:FF:000676">
    <property type="entry name" value="Ras homolog family member F"/>
    <property type="match status" value="1"/>
</dbReference>
<comment type="subcellular location">
    <subcellularLocation>
        <location evidence="1">Cell membrane</location>
    </subcellularLocation>
</comment>
<dbReference type="PROSITE" id="PS51419">
    <property type="entry name" value="RAB"/>
    <property type="match status" value="1"/>
</dbReference>
<dbReference type="InterPro" id="IPR027417">
    <property type="entry name" value="P-loop_NTPase"/>
</dbReference>
<dbReference type="GO" id="GO:0007015">
    <property type="term" value="P:actin filament organization"/>
    <property type="evidence" value="ECO:0007669"/>
    <property type="project" value="UniProtKB-ARBA"/>
</dbReference>
<name>A0AAV1MUB2_SCOSC</name>
<evidence type="ECO:0000256" key="7">
    <source>
        <dbReference type="ARBA" id="ARBA00023136"/>
    </source>
</evidence>
<dbReference type="Pfam" id="PF00071">
    <property type="entry name" value="Ras"/>
    <property type="match status" value="1"/>
</dbReference>
<comment type="similarity">
    <text evidence="2">Belongs to the small GTPase superfamily. Rho family.</text>
</comment>
<reference evidence="10 11" key="1">
    <citation type="submission" date="2024-01" db="EMBL/GenBank/DDBJ databases">
        <authorList>
            <person name="Alioto T."/>
            <person name="Alioto T."/>
            <person name="Gomez Garrido J."/>
        </authorList>
    </citation>
    <scope>NUCLEOTIDE SEQUENCE [LARGE SCALE GENOMIC DNA]</scope>
</reference>
<dbReference type="Proteomes" id="UP001314229">
    <property type="component" value="Unassembled WGS sequence"/>
</dbReference>
<evidence type="ECO:0000256" key="4">
    <source>
        <dbReference type="ARBA" id="ARBA00022481"/>
    </source>
</evidence>
<sequence length="212" mass="24032">MSQNGSGAKRGHTIQQEEFKVVIVGDEGCGKTSLITVYTKGVFPEEYVPSVFDKSVVNTRYRGQQFRLHLYDTAGQEEYDRLRPLSYQNVNAVLICYDIMSPSSFDNVIIKWYPEVQHFCDGVPIILVGCKADLREDKDLIRKMWSSGQNAVTYIQGEEARRKINAVLYLECSAKYKENVKDLFREATKQALMATSTPQKVRQRGGGVCTLL</sequence>
<dbReference type="PANTHER" id="PTHR24072">
    <property type="entry name" value="RHO FAMILY GTPASE"/>
    <property type="match status" value="1"/>
</dbReference>
<dbReference type="GO" id="GO:0003924">
    <property type="term" value="F:GTPase activity"/>
    <property type="evidence" value="ECO:0007669"/>
    <property type="project" value="InterPro"/>
</dbReference>
<evidence type="ECO:0000313" key="10">
    <source>
        <dbReference type="EMBL" id="CAK6950309.1"/>
    </source>
</evidence>
<organism evidence="10 11">
    <name type="scientific">Scomber scombrus</name>
    <name type="common">Atlantic mackerel</name>
    <name type="synonym">Scomber vernalis</name>
    <dbReference type="NCBI Taxonomy" id="13677"/>
    <lineage>
        <taxon>Eukaryota</taxon>
        <taxon>Metazoa</taxon>
        <taxon>Chordata</taxon>
        <taxon>Craniata</taxon>
        <taxon>Vertebrata</taxon>
        <taxon>Euteleostomi</taxon>
        <taxon>Actinopterygii</taxon>
        <taxon>Neopterygii</taxon>
        <taxon>Teleostei</taxon>
        <taxon>Neoteleostei</taxon>
        <taxon>Acanthomorphata</taxon>
        <taxon>Pelagiaria</taxon>
        <taxon>Scombriformes</taxon>
        <taxon>Scombridae</taxon>
        <taxon>Scomber</taxon>
    </lineage>
</organism>
<keyword evidence="4" id="KW-0488">Methylation</keyword>
<protein>
    <submittedName>
        <fullName evidence="10">Rho-related GTP-binding protein RhoF-like</fullName>
    </submittedName>
</protein>
<keyword evidence="8" id="KW-0449">Lipoprotein</keyword>
<dbReference type="EMBL" id="CAWUFR010000003">
    <property type="protein sequence ID" value="CAK6950309.1"/>
    <property type="molecule type" value="Genomic_DNA"/>
</dbReference>
<keyword evidence="6" id="KW-0342">GTP-binding</keyword>
<dbReference type="AlphaFoldDB" id="A0AAV1MUB2"/>
<keyword evidence="5" id="KW-0547">Nucleotide-binding</keyword>
<dbReference type="InterPro" id="IPR005225">
    <property type="entry name" value="Small_GTP-bd"/>
</dbReference>
<evidence type="ECO:0000313" key="11">
    <source>
        <dbReference type="Proteomes" id="UP001314229"/>
    </source>
</evidence>
<evidence type="ECO:0000256" key="2">
    <source>
        <dbReference type="ARBA" id="ARBA00010142"/>
    </source>
</evidence>
<evidence type="ECO:0000256" key="1">
    <source>
        <dbReference type="ARBA" id="ARBA00004236"/>
    </source>
</evidence>